<evidence type="ECO:0000256" key="3">
    <source>
        <dbReference type="ARBA" id="ARBA00022490"/>
    </source>
</evidence>
<dbReference type="STRING" id="351607.Acel_1258"/>
<comment type="pathway">
    <text evidence="8">Amino-acid biosynthesis; L-arginine biosynthesis [regulation].</text>
</comment>
<dbReference type="InterPro" id="IPR036390">
    <property type="entry name" value="WH_DNA-bd_sf"/>
</dbReference>
<dbReference type="OrthoDB" id="7060358at2"/>
<keyword evidence="7 8" id="KW-0804">Transcription</keyword>
<evidence type="ECO:0000256" key="1">
    <source>
        <dbReference type="ARBA" id="ARBA00004496"/>
    </source>
</evidence>
<dbReference type="SMR" id="A0LUC0"/>
<dbReference type="GO" id="GO:0006526">
    <property type="term" value="P:L-arginine biosynthetic process"/>
    <property type="evidence" value="ECO:0007669"/>
    <property type="project" value="UniProtKB-UniPathway"/>
</dbReference>
<dbReference type="Proteomes" id="UP000008221">
    <property type="component" value="Chromosome"/>
</dbReference>
<feature type="domain" description="Arginine repressor C-terminal" evidence="12">
    <location>
        <begin position="89"/>
        <end position="153"/>
    </location>
</feature>
<dbReference type="FunCoup" id="A0LUC0">
    <property type="interactions" value="3"/>
</dbReference>
<dbReference type="GO" id="GO:0003700">
    <property type="term" value="F:DNA-binding transcription factor activity"/>
    <property type="evidence" value="ECO:0007669"/>
    <property type="project" value="UniProtKB-UniRule"/>
</dbReference>
<evidence type="ECO:0000313" key="14">
    <source>
        <dbReference type="Proteomes" id="UP000008221"/>
    </source>
</evidence>
<dbReference type="AlphaFoldDB" id="A0LUC0"/>
<dbReference type="GO" id="GO:0051259">
    <property type="term" value="P:protein complex oligomerization"/>
    <property type="evidence" value="ECO:0007669"/>
    <property type="project" value="InterPro"/>
</dbReference>
<dbReference type="GO" id="GO:0034618">
    <property type="term" value="F:arginine binding"/>
    <property type="evidence" value="ECO:0007669"/>
    <property type="project" value="InterPro"/>
</dbReference>
<comment type="similarity">
    <text evidence="2 8">Belongs to the ArgR family.</text>
</comment>
<evidence type="ECO:0000256" key="6">
    <source>
        <dbReference type="ARBA" id="ARBA00023125"/>
    </source>
</evidence>
<dbReference type="PRINTS" id="PR01467">
    <property type="entry name" value="ARGREPRESSOR"/>
</dbReference>
<keyword evidence="8" id="KW-0055">Arginine biosynthesis</keyword>
<dbReference type="Pfam" id="PF02863">
    <property type="entry name" value="Arg_repressor_C"/>
    <property type="match status" value="1"/>
</dbReference>
<keyword evidence="5 8" id="KW-0805">Transcription regulation</keyword>
<feature type="domain" description="Arginine repressor DNA-binding" evidence="11">
    <location>
        <begin position="8"/>
        <end position="73"/>
    </location>
</feature>
<dbReference type="InterPro" id="IPR036388">
    <property type="entry name" value="WH-like_DNA-bd_sf"/>
</dbReference>
<dbReference type="UniPathway" id="UPA00068"/>
<dbReference type="GO" id="GO:0005737">
    <property type="term" value="C:cytoplasm"/>
    <property type="evidence" value="ECO:0007669"/>
    <property type="project" value="UniProtKB-SubCell"/>
</dbReference>
<evidence type="ECO:0000256" key="5">
    <source>
        <dbReference type="ARBA" id="ARBA00023015"/>
    </source>
</evidence>
<evidence type="ECO:0000256" key="8">
    <source>
        <dbReference type="HAMAP-Rule" id="MF_00173"/>
    </source>
</evidence>
<dbReference type="Pfam" id="PF01316">
    <property type="entry name" value="Arg_repressor"/>
    <property type="match status" value="1"/>
</dbReference>
<evidence type="ECO:0000256" key="4">
    <source>
        <dbReference type="ARBA" id="ARBA00022491"/>
    </source>
</evidence>
<dbReference type="SUPFAM" id="SSF46785">
    <property type="entry name" value="Winged helix' DNA-binding domain"/>
    <property type="match status" value="1"/>
</dbReference>
<keyword evidence="3 8" id="KW-0963">Cytoplasm</keyword>
<dbReference type="GO" id="GO:1900079">
    <property type="term" value="P:regulation of arginine biosynthetic process"/>
    <property type="evidence" value="ECO:0007669"/>
    <property type="project" value="UniProtKB-UniRule"/>
</dbReference>
<evidence type="ECO:0000259" key="12">
    <source>
        <dbReference type="Pfam" id="PF02863"/>
    </source>
</evidence>
<accession>A0LUC0</accession>
<dbReference type="HOGENOM" id="CLU_097103_1_1_11"/>
<dbReference type="KEGG" id="ace:Acel_1258"/>
<sequence>MTTATPGTKAARHARIRELLAARSIRSQHELAELLAAEGFLVTQATLSRDLEEIGAVRLRSVDGGFVYVVPSTEPPAASAAGRLARLAAELLISAEPSGNLVVVRTPPGGAHLLASAMDQAGLPDLLGTVAGDDTVLCVVRRPDGGAALARRLLDLAQRRGALTRARKRSASPHAGAEHEGEIR</sequence>
<dbReference type="InterPro" id="IPR001669">
    <property type="entry name" value="Arg_repress"/>
</dbReference>
<evidence type="ECO:0000313" key="13">
    <source>
        <dbReference type="EMBL" id="ABK53030.1"/>
    </source>
</evidence>
<dbReference type="Gene3D" id="1.10.10.10">
    <property type="entry name" value="Winged helix-like DNA-binding domain superfamily/Winged helix DNA-binding domain"/>
    <property type="match status" value="1"/>
</dbReference>
<dbReference type="PANTHER" id="PTHR34471">
    <property type="entry name" value="ARGININE REPRESSOR"/>
    <property type="match status" value="1"/>
</dbReference>
<dbReference type="SUPFAM" id="SSF55252">
    <property type="entry name" value="C-terminal domain of arginine repressor"/>
    <property type="match status" value="1"/>
</dbReference>
<dbReference type="RefSeq" id="WP_011720093.1">
    <property type="nucleotide sequence ID" value="NC_008578.1"/>
</dbReference>
<dbReference type="HAMAP" id="MF_00173">
    <property type="entry name" value="Arg_repressor"/>
    <property type="match status" value="1"/>
</dbReference>
<proteinExistence type="inferred from homology"/>
<dbReference type="InterPro" id="IPR020900">
    <property type="entry name" value="Arg_repress_DNA-bd"/>
</dbReference>
<protein>
    <recommendedName>
        <fullName evidence="8 9">Arginine repressor</fullName>
    </recommendedName>
</protein>
<gene>
    <name evidence="8" type="primary">argR</name>
    <name evidence="13" type="ordered locus">Acel_1258</name>
</gene>
<name>A0LUC0_ACIC1</name>
<dbReference type="NCBIfam" id="TIGR01529">
    <property type="entry name" value="argR_whole"/>
    <property type="match status" value="1"/>
</dbReference>
<keyword evidence="6 8" id="KW-0238">DNA-binding</keyword>
<evidence type="ECO:0000256" key="10">
    <source>
        <dbReference type="SAM" id="MobiDB-lite"/>
    </source>
</evidence>
<dbReference type="NCBIfam" id="NF002880">
    <property type="entry name" value="PRK03341.1"/>
    <property type="match status" value="1"/>
</dbReference>
<organism evidence="13 14">
    <name type="scientific">Acidothermus cellulolyticus (strain ATCC 43068 / DSM 8971 / 11B)</name>
    <dbReference type="NCBI Taxonomy" id="351607"/>
    <lineage>
        <taxon>Bacteria</taxon>
        <taxon>Bacillati</taxon>
        <taxon>Actinomycetota</taxon>
        <taxon>Actinomycetes</taxon>
        <taxon>Acidothermales</taxon>
        <taxon>Acidothermaceae</taxon>
        <taxon>Acidothermus</taxon>
    </lineage>
</organism>
<reference evidence="13 14" key="1">
    <citation type="journal article" date="2009" name="Genome Res.">
        <title>Complete genome of the cellulolytic thermophile Acidothermus cellulolyticus 11B provides insights into its ecophysiological and evolutionary adaptations.</title>
        <authorList>
            <person name="Barabote R.D."/>
            <person name="Xie G."/>
            <person name="Leu D.H."/>
            <person name="Normand P."/>
            <person name="Necsulea A."/>
            <person name="Daubin V."/>
            <person name="Medigue C."/>
            <person name="Adney W.S."/>
            <person name="Xu X.C."/>
            <person name="Lapidus A."/>
            <person name="Parales R.E."/>
            <person name="Detter C."/>
            <person name="Pujic P."/>
            <person name="Bruce D."/>
            <person name="Lavire C."/>
            <person name="Challacombe J.F."/>
            <person name="Brettin T.S."/>
            <person name="Berry A.M."/>
        </authorList>
    </citation>
    <scope>NUCLEOTIDE SEQUENCE [LARGE SCALE GENOMIC DNA]</scope>
    <source>
        <strain evidence="14">ATCC 43068 / DSM 8971 / 11B</strain>
    </source>
</reference>
<dbReference type="GO" id="GO:0003677">
    <property type="term" value="F:DNA binding"/>
    <property type="evidence" value="ECO:0007669"/>
    <property type="project" value="UniProtKB-KW"/>
</dbReference>
<dbReference type="EMBL" id="CP000481">
    <property type="protein sequence ID" value="ABK53030.1"/>
    <property type="molecule type" value="Genomic_DNA"/>
</dbReference>
<keyword evidence="14" id="KW-1185">Reference proteome</keyword>
<evidence type="ECO:0000259" key="11">
    <source>
        <dbReference type="Pfam" id="PF01316"/>
    </source>
</evidence>
<keyword evidence="4 8" id="KW-0678">Repressor</keyword>
<keyword evidence="8" id="KW-0028">Amino-acid biosynthesis</keyword>
<feature type="region of interest" description="Disordered" evidence="10">
    <location>
        <begin position="164"/>
        <end position="184"/>
    </location>
</feature>
<dbReference type="InterPro" id="IPR020899">
    <property type="entry name" value="Arg_repress_C"/>
</dbReference>
<dbReference type="PANTHER" id="PTHR34471:SF1">
    <property type="entry name" value="ARGININE REPRESSOR"/>
    <property type="match status" value="1"/>
</dbReference>
<dbReference type="Gene3D" id="3.30.1360.40">
    <property type="match status" value="1"/>
</dbReference>
<dbReference type="InParanoid" id="A0LUC0"/>
<evidence type="ECO:0000256" key="7">
    <source>
        <dbReference type="ARBA" id="ARBA00023163"/>
    </source>
</evidence>
<evidence type="ECO:0000256" key="2">
    <source>
        <dbReference type="ARBA" id="ARBA00008316"/>
    </source>
</evidence>
<comment type="function">
    <text evidence="8">Regulates arginine biosynthesis genes.</text>
</comment>
<dbReference type="eggNOG" id="COG1438">
    <property type="taxonomic scope" value="Bacteria"/>
</dbReference>
<comment type="subcellular location">
    <subcellularLocation>
        <location evidence="1 8">Cytoplasm</location>
    </subcellularLocation>
</comment>
<evidence type="ECO:0000256" key="9">
    <source>
        <dbReference type="NCBIfam" id="TIGR01529"/>
    </source>
</evidence>
<dbReference type="InterPro" id="IPR036251">
    <property type="entry name" value="Arg_repress_C_sf"/>
</dbReference>